<dbReference type="InterPro" id="IPR000944">
    <property type="entry name" value="Tscrpt_reg_Rrf2"/>
</dbReference>
<sequence length="162" mass="17223">MRLTTMTDYALRMLIYLGQHPERLCTTAEIAQAYAISESHLTKITHQLGLGGWISTVRGKGGGMRLALPPEDIGLGELVRAVEPDFALVECLGTGNTCSLTQRCALTGIFNNALAAFLAQLDGHSLADLLPPQLPRVGVVAALKPQAVAMPLPHGSRANKTP</sequence>
<dbReference type="PANTHER" id="PTHR33221:SF4">
    <property type="entry name" value="HTH-TYPE TRANSCRIPTIONAL REPRESSOR NSRR"/>
    <property type="match status" value="1"/>
</dbReference>
<dbReference type="Gene3D" id="1.10.10.10">
    <property type="entry name" value="Winged helix-like DNA-binding domain superfamily/Winged helix DNA-binding domain"/>
    <property type="match status" value="1"/>
</dbReference>
<evidence type="ECO:0000313" key="2">
    <source>
        <dbReference type="EMBL" id="MDC8786416.1"/>
    </source>
</evidence>
<dbReference type="PROSITE" id="PS51197">
    <property type="entry name" value="HTH_RRF2_2"/>
    <property type="match status" value="1"/>
</dbReference>
<dbReference type="Pfam" id="PF02082">
    <property type="entry name" value="Rrf2"/>
    <property type="match status" value="1"/>
</dbReference>
<dbReference type="InterPro" id="IPR036388">
    <property type="entry name" value="WH-like_DNA-bd_sf"/>
</dbReference>
<reference evidence="2 3" key="1">
    <citation type="submission" date="2022-10" db="EMBL/GenBank/DDBJ databases">
        <title>paucibacter sp. hw8 Genome sequencing.</title>
        <authorList>
            <person name="Park S."/>
        </authorList>
    </citation>
    <scope>NUCLEOTIDE SEQUENCE [LARGE SCALE GENOMIC DNA]</scope>
    <source>
        <strain evidence="3">hw8</strain>
    </source>
</reference>
<organism evidence="2 3">
    <name type="scientific">Roseateles koreensis</name>
    <dbReference type="NCBI Taxonomy" id="2987526"/>
    <lineage>
        <taxon>Bacteria</taxon>
        <taxon>Pseudomonadati</taxon>
        <taxon>Pseudomonadota</taxon>
        <taxon>Betaproteobacteria</taxon>
        <taxon>Burkholderiales</taxon>
        <taxon>Sphaerotilaceae</taxon>
        <taxon>Roseateles</taxon>
    </lineage>
</organism>
<evidence type="ECO:0000313" key="3">
    <source>
        <dbReference type="Proteomes" id="UP001219862"/>
    </source>
</evidence>
<gene>
    <name evidence="2" type="ORF">PRZ01_14595</name>
</gene>
<keyword evidence="1" id="KW-0238">DNA-binding</keyword>
<dbReference type="SUPFAM" id="SSF46785">
    <property type="entry name" value="Winged helix' DNA-binding domain"/>
    <property type="match status" value="1"/>
</dbReference>
<dbReference type="PANTHER" id="PTHR33221">
    <property type="entry name" value="WINGED HELIX-TURN-HELIX TRANSCRIPTIONAL REGULATOR, RRF2 FAMILY"/>
    <property type="match status" value="1"/>
</dbReference>
<accession>A0ABT5KU03</accession>
<dbReference type="RefSeq" id="WP_273597533.1">
    <property type="nucleotide sequence ID" value="NZ_JAQQXS010000013.1"/>
</dbReference>
<keyword evidence="3" id="KW-1185">Reference proteome</keyword>
<protein>
    <submittedName>
        <fullName evidence="2">Rrf2 family transcriptional regulator</fullName>
    </submittedName>
</protein>
<dbReference type="InterPro" id="IPR036390">
    <property type="entry name" value="WH_DNA-bd_sf"/>
</dbReference>
<dbReference type="NCBIfam" id="TIGR00738">
    <property type="entry name" value="rrf2_super"/>
    <property type="match status" value="1"/>
</dbReference>
<comment type="caution">
    <text evidence="2">The sequence shown here is derived from an EMBL/GenBank/DDBJ whole genome shotgun (WGS) entry which is preliminary data.</text>
</comment>
<name>A0ABT5KU03_9BURK</name>
<dbReference type="EMBL" id="JAQQXS010000013">
    <property type="protein sequence ID" value="MDC8786416.1"/>
    <property type="molecule type" value="Genomic_DNA"/>
</dbReference>
<evidence type="ECO:0000256" key="1">
    <source>
        <dbReference type="ARBA" id="ARBA00023125"/>
    </source>
</evidence>
<proteinExistence type="predicted"/>
<dbReference type="Proteomes" id="UP001219862">
    <property type="component" value="Unassembled WGS sequence"/>
</dbReference>